<feature type="region of interest" description="Disordered" evidence="10">
    <location>
        <begin position="1"/>
        <end position="24"/>
    </location>
</feature>
<sequence length="375" mass="43322">MSGARRKQNYDEDDEIQQKRRRGAPLINEVEKKLQEVIGRVGDKNSGSSVEGNLEQLTKFLHDDLDNYRASIVDIVAGCAIYLPNRVTVYTTLVGLLNSKNFNFGGDVVEKLIAEQQDLLEKQKYQEAQNLAIFLCDLGNCGVLTLQSIGEYLESLVAAAYEDDMPQVRTDFYIQTVLRCLPWIGKELTEKAQEQMENITQAIGKYLEQRNKDHVSLLQVWHNTELDQEDYLESLSAQVEVLRQANWLEAHIPRHYVAFESTLQDALQHNLPSFSAPAHTEEMIYPYPLVVFRLFDTNDCTDEQQPLPGGHSIERLLFECEIAWIIEKNQMNRKACARELLAFCQRQSRRFRNEEIFRLPVSREMSLRHESIIMH</sequence>
<dbReference type="GO" id="GO:0006370">
    <property type="term" value="P:7-methylguanosine mRNA capping"/>
    <property type="evidence" value="ECO:0007669"/>
    <property type="project" value="UniProtKB-KW"/>
</dbReference>
<keyword evidence="4" id="KW-0507">mRNA processing</keyword>
<dbReference type="GO" id="GO:0031047">
    <property type="term" value="P:regulatory ncRNA-mediated gene silencing"/>
    <property type="evidence" value="ECO:0007669"/>
    <property type="project" value="UniProtKB-KW"/>
</dbReference>
<name>A0A8R1HRM4_CAEJA</name>
<dbReference type="InterPro" id="IPR027159">
    <property type="entry name" value="CBP80"/>
</dbReference>
<dbReference type="SUPFAM" id="SSF48371">
    <property type="entry name" value="ARM repeat"/>
    <property type="match status" value="2"/>
</dbReference>
<comment type="subcellular location">
    <subcellularLocation>
        <location evidence="1">Nucleus</location>
    </subcellularLocation>
</comment>
<keyword evidence="5" id="KW-0506">mRNA capping</keyword>
<dbReference type="GO" id="GO:0008380">
    <property type="term" value="P:RNA splicing"/>
    <property type="evidence" value="ECO:0007669"/>
    <property type="project" value="UniProtKB-KW"/>
</dbReference>
<keyword evidence="7" id="KW-0508">mRNA splicing</keyword>
<dbReference type="GO" id="GO:0000339">
    <property type="term" value="F:RNA cap binding"/>
    <property type="evidence" value="ECO:0007669"/>
    <property type="project" value="InterPro"/>
</dbReference>
<evidence type="ECO:0000313" key="12">
    <source>
        <dbReference type="EnsemblMetazoa" id="CJA05215a.1"/>
    </source>
</evidence>
<feature type="domain" description="MIF4G" evidence="11">
    <location>
        <begin position="31"/>
        <end position="236"/>
    </location>
</feature>
<evidence type="ECO:0000256" key="10">
    <source>
        <dbReference type="SAM" id="MobiDB-lite"/>
    </source>
</evidence>
<evidence type="ECO:0000256" key="9">
    <source>
        <dbReference type="ARBA" id="ARBA00030965"/>
    </source>
</evidence>
<proteinExistence type="inferred from homology"/>
<dbReference type="GO" id="GO:0006406">
    <property type="term" value="P:mRNA export from nucleus"/>
    <property type="evidence" value="ECO:0007669"/>
    <property type="project" value="InterPro"/>
</dbReference>
<dbReference type="Pfam" id="PF02854">
    <property type="entry name" value="MIF4G"/>
    <property type="match status" value="1"/>
</dbReference>
<dbReference type="GO" id="GO:0005634">
    <property type="term" value="C:nucleus"/>
    <property type="evidence" value="ECO:0007669"/>
    <property type="project" value="UniProtKB-SubCell"/>
</dbReference>
<evidence type="ECO:0000256" key="6">
    <source>
        <dbReference type="ARBA" id="ARBA00023158"/>
    </source>
</evidence>
<evidence type="ECO:0000259" key="11">
    <source>
        <dbReference type="SMART" id="SM00543"/>
    </source>
</evidence>
<dbReference type="Gene3D" id="1.25.40.180">
    <property type="match status" value="2"/>
</dbReference>
<dbReference type="EnsemblMetazoa" id="CJA05215a.1">
    <property type="protein sequence ID" value="CJA05215a.1"/>
    <property type="gene ID" value="WBGene00124419"/>
</dbReference>
<dbReference type="InterPro" id="IPR003890">
    <property type="entry name" value="MIF4G-like_typ-3"/>
</dbReference>
<dbReference type="InterPro" id="IPR016024">
    <property type="entry name" value="ARM-type_fold"/>
</dbReference>
<evidence type="ECO:0000313" key="13">
    <source>
        <dbReference type="Proteomes" id="UP000005237"/>
    </source>
</evidence>
<dbReference type="SMART" id="SM00543">
    <property type="entry name" value="MIF4G"/>
    <property type="match status" value="1"/>
</dbReference>
<evidence type="ECO:0000256" key="3">
    <source>
        <dbReference type="ARBA" id="ARBA00019879"/>
    </source>
</evidence>
<evidence type="ECO:0000256" key="5">
    <source>
        <dbReference type="ARBA" id="ARBA00023042"/>
    </source>
</evidence>
<evidence type="ECO:0000256" key="1">
    <source>
        <dbReference type="ARBA" id="ARBA00004123"/>
    </source>
</evidence>
<dbReference type="GO" id="GO:0005846">
    <property type="term" value="C:nuclear cap binding complex"/>
    <property type="evidence" value="ECO:0007669"/>
    <property type="project" value="InterPro"/>
</dbReference>
<organism evidence="12 13">
    <name type="scientific">Caenorhabditis japonica</name>
    <dbReference type="NCBI Taxonomy" id="281687"/>
    <lineage>
        <taxon>Eukaryota</taxon>
        <taxon>Metazoa</taxon>
        <taxon>Ecdysozoa</taxon>
        <taxon>Nematoda</taxon>
        <taxon>Chromadorea</taxon>
        <taxon>Rhabditida</taxon>
        <taxon>Rhabditina</taxon>
        <taxon>Rhabditomorpha</taxon>
        <taxon>Rhabditoidea</taxon>
        <taxon>Rhabditidae</taxon>
        <taxon>Peloderinae</taxon>
        <taxon>Caenorhabditis</taxon>
    </lineage>
</organism>
<reference evidence="12" key="2">
    <citation type="submission" date="2022-06" db="UniProtKB">
        <authorList>
            <consortium name="EnsemblMetazoa"/>
        </authorList>
    </citation>
    <scope>IDENTIFICATION</scope>
    <source>
        <strain evidence="12">DF5081</strain>
    </source>
</reference>
<keyword evidence="6" id="KW-0943">RNA-mediated gene silencing</keyword>
<dbReference type="FunFam" id="1.25.40.180:FF:000041">
    <property type="entry name" value="Nuclear cap-binding protein subunit 1"/>
    <property type="match status" value="1"/>
</dbReference>
<evidence type="ECO:0000256" key="7">
    <source>
        <dbReference type="ARBA" id="ARBA00023187"/>
    </source>
</evidence>
<dbReference type="PANTHER" id="PTHR12412:SF2">
    <property type="entry name" value="NUCLEAR CAP-BINDING PROTEIN SUBUNIT 1"/>
    <property type="match status" value="1"/>
</dbReference>
<evidence type="ECO:0000256" key="4">
    <source>
        <dbReference type="ARBA" id="ARBA00022664"/>
    </source>
</evidence>
<keyword evidence="13" id="KW-1185">Reference proteome</keyword>
<evidence type="ECO:0000256" key="2">
    <source>
        <dbReference type="ARBA" id="ARBA00007413"/>
    </source>
</evidence>
<comment type="similarity">
    <text evidence="2">Belongs to the NCBP1 family.</text>
</comment>
<dbReference type="GO" id="GO:0000184">
    <property type="term" value="P:nuclear-transcribed mRNA catabolic process, nonsense-mediated decay"/>
    <property type="evidence" value="ECO:0007669"/>
    <property type="project" value="TreeGrafter"/>
</dbReference>
<reference evidence="13" key="1">
    <citation type="submission" date="2010-08" db="EMBL/GenBank/DDBJ databases">
        <authorList>
            <consortium name="Caenorhabditis japonica Sequencing Consortium"/>
            <person name="Wilson R.K."/>
        </authorList>
    </citation>
    <scope>NUCLEOTIDE SEQUENCE [LARGE SCALE GENOMIC DNA]</scope>
    <source>
        <strain evidence="13">DF5081</strain>
    </source>
</reference>
<protein>
    <recommendedName>
        <fullName evidence="3">Nuclear cap-binding protein subunit 1</fullName>
    </recommendedName>
    <alternativeName>
        <fullName evidence="9">80 kDa nuclear cap-binding protein</fullName>
    </alternativeName>
</protein>
<dbReference type="AlphaFoldDB" id="A0A8R1HRM4"/>
<accession>A0A8R1HRM4</accession>
<dbReference type="Proteomes" id="UP000005237">
    <property type="component" value="Unassembled WGS sequence"/>
</dbReference>
<dbReference type="PANTHER" id="PTHR12412">
    <property type="entry name" value="CAP BINDING PROTEIN"/>
    <property type="match status" value="1"/>
</dbReference>
<evidence type="ECO:0000256" key="8">
    <source>
        <dbReference type="ARBA" id="ARBA00023242"/>
    </source>
</evidence>
<keyword evidence="8" id="KW-0539">Nucleus</keyword>
<dbReference type="GO" id="GO:0003729">
    <property type="term" value="F:mRNA binding"/>
    <property type="evidence" value="ECO:0007669"/>
    <property type="project" value="TreeGrafter"/>
</dbReference>